<reference evidence="3 4" key="1">
    <citation type="submission" date="2016-10" db="EMBL/GenBank/DDBJ databases">
        <authorList>
            <person name="Varghese N."/>
            <person name="Submissions S."/>
        </authorList>
    </citation>
    <scope>NUCLEOTIDE SEQUENCE [LARGE SCALE GENOMIC DNA]</scope>
    <source>
        <strain evidence="3 4">DSM 17833</strain>
    </source>
</reference>
<evidence type="ECO:0000256" key="2">
    <source>
        <dbReference type="SAM" id="SignalP"/>
    </source>
</evidence>
<gene>
    <name evidence="3" type="ORF">SAMN05216370_1138</name>
</gene>
<comment type="caution">
    <text evidence="3">The sequence shown here is derived from an EMBL/GenBank/DDBJ whole genome shotgun (WGS) entry which is preliminary data.</text>
</comment>
<feature type="chain" id="PRO_5044287608" evidence="2">
    <location>
        <begin position="46"/>
        <end position="270"/>
    </location>
</feature>
<dbReference type="PANTHER" id="PTHR35936">
    <property type="entry name" value="MEMBRANE-BOUND LYTIC MUREIN TRANSGLYCOSYLASE F"/>
    <property type="match status" value="1"/>
</dbReference>
<evidence type="ECO:0000256" key="1">
    <source>
        <dbReference type="ARBA" id="ARBA00010333"/>
    </source>
</evidence>
<dbReference type="Proteomes" id="UP000242418">
    <property type="component" value="Unassembled WGS sequence"/>
</dbReference>
<sequence>MLGLCDIFITKRRQIAAVRTHLMPRFLCLALAVALHCSASLAASAADDSRPLVHVGYYEFPPYSYTDSQGRAKGAILQLSKRLLEHAGYRTTLRSYPSARLYNAIQDGSVQVWPGAPGKLELREHTLETQTLLGEIVLNLYFRRDTLMPRLPDDLKGRGVIMISGYTYWQTVNEMLNDPQLAVEQHRTGTHTAALEMLQRRRGDFLLDYQTPVEQARKRLGMSELPYVELQRIPLKLIVSNKAPGAEALRDALDRAYAELQAAGEDLRLP</sequence>
<evidence type="ECO:0000313" key="3">
    <source>
        <dbReference type="EMBL" id="SCW42540.1"/>
    </source>
</evidence>
<accession>A0AB37Z4F5</accession>
<name>A0AB37Z4F5_9PSED</name>
<dbReference type="EMBL" id="FMTL01000001">
    <property type="protein sequence ID" value="SCW42540.1"/>
    <property type="molecule type" value="Genomic_DNA"/>
</dbReference>
<protein>
    <submittedName>
        <fullName evidence="3">Polar amino acid transport system substrate-binding protein</fullName>
    </submittedName>
</protein>
<dbReference type="AlphaFoldDB" id="A0AB37Z4F5"/>
<evidence type="ECO:0000313" key="4">
    <source>
        <dbReference type="Proteomes" id="UP000242418"/>
    </source>
</evidence>
<dbReference type="Gene3D" id="3.40.190.10">
    <property type="entry name" value="Periplasmic binding protein-like II"/>
    <property type="match status" value="2"/>
</dbReference>
<proteinExistence type="inferred from homology"/>
<feature type="signal peptide" evidence="2">
    <location>
        <begin position="1"/>
        <end position="45"/>
    </location>
</feature>
<dbReference type="PANTHER" id="PTHR35936:SF6">
    <property type="entry name" value="AMINO ACID ABC TRANSPORTER SUBSTRATE-BINDING PAAT FAMILY PROTEIN"/>
    <property type="match status" value="1"/>
</dbReference>
<dbReference type="SUPFAM" id="SSF53850">
    <property type="entry name" value="Periplasmic binding protein-like II"/>
    <property type="match status" value="1"/>
</dbReference>
<organism evidence="3 4">
    <name type="scientific">Pseudomonas peli</name>
    <dbReference type="NCBI Taxonomy" id="592361"/>
    <lineage>
        <taxon>Bacteria</taxon>
        <taxon>Pseudomonadati</taxon>
        <taxon>Pseudomonadota</taxon>
        <taxon>Gammaproteobacteria</taxon>
        <taxon>Pseudomonadales</taxon>
        <taxon>Pseudomonadaceae</taxon>
        <taxon>Pseudomonas</taxon>
    </lineage>
</organism>
<comment type="similarity">
    <text evidence="1">Belongs to the bacterial solute-binding protein 3 family.</text>
</comment>
<keyword evidence="4" id="KW-1185">Reference proteome</keyword>
<keyword evidence="2" id="KW-0732">Signal</keyword>